<accession>A0AAD8AIV5</accession>
<feature type="non-terminal residue" evidence="1">
    <location>
        <position position="1"/>
    </location>
</feature>
<dbReference type="AlphaFoldDB" id="A0AAD8AIV5"/>
<feature type="non-terminal residue" evidence="1">
    <location>
        <position position="50"/>
    </location>
</feature>
<gene>
    <name evidence="1" type="ORF">L9F63_009882</name>
</gene>
<sequence length="50" mass="5451">PELSCDKPELSCDKPELSCDKPELSCDKPVALNCPVISRFLGPFGPSIKF</sequence>
<proteinExistence type="predicted"/>
<organism evidence="1 2">
    <name type="scientific">Diploptera punctata</name>
    <name type="common">Pacific beetle cockroach</name>
    <dbReference type="NCBI Taxonomy" id="6984"/>
    <lineage>
        <taxon>Eukaryota</taxon>
        <taxon>Metazoa</taxon>
        <taxon>Ecdysozoa</taxon>
        <taxon>Arthropoda</taxon>
        <taxon>Hexapoda</taxon>
        <taxon>Insecta</taxon>
        <taxon>Pterygota</taxon>
        <taxon>Neoptera</taxon>
        <taxon>Polyneoptera</taxon>
        <taxon>Dictyoptera</taxon>
        <taxon>Blattodea</taxon>
        <taxon>Blaberoidea</taxon>
        <taxon>Blaberidae</taxon>
        <taxon>Diplopterinae</taxon>
        <taxon>Diploptera</taxon>
    </lineage>
</organism>
<evidence type="ECO:0000313" key="2">
    <source>
        <dbReference type="Proteomes" id="UP001233999"/>
    </source>
</evidence>
<dbReference type="EMBL" id="JASPKZ010000467">
    <property type="protein sequence ID" value="KAJ9599842.1"/>
    <property type="molecule type" value="Genomic_DNA"/>
</dbReference>
<keyword evidence="2" id="KW-1185">Reference proteome</keyword>
<dbReference type="Proteomes" id="UP001233999">
    <property type="component" value="Unassembled WGS sequence"/>
</dbReference>
<reference evidence="1" key="2">
    <citation type="submission" date="2023-05" db="EMBL/GenBank/DDBJ databases">
        <authorList>
            <person name="Fouks B."/>
        </authorList>
    </citation>
    <scope>NUCLEOTIDE SEQUENCE</scope>
    <source>
        <strain evidence="1">Stay&amp;Tobe</strain>
        <tissue evidence="1">Testes</tissue>
    </source>
</reference>
<name>A0AAD8AIV5_DIPPU</name>
<protein>
    <submittedName>
        <fullName evidence="1">Uncharacterized protein</fullName>
    </submittedName>
</protein>
<comment type="caution">
    <text evidence="1">The sequence shown here is derived from an EMBL/GenBank/DDBJ whole genome shotgun (WGS) entry which is preliminary data.</text>
</comment>
<reference evidence="1" key="1">
    <citation type="journal article" date="2023" name="IScience">
        <title>Live-bearing cockroach genome reveals convergent evolutionary mechanisms linked to viviparity in insects and beyond.</title>
        <authorList>
            <person name="Fouks B."/>
            <person name="Harrison M.C."/>
            <person name="Mikhailova A.A."/>
            <person name="Marchal E."/>
            <person name="English S."/>
            <person name="Carruthers M."/>
            <person name="Jennings E.C."/>
            <person name="Chiamaka E.L."/>
            <person name="Frigard R.A."/>
            <person name="Pippel M."/>
            <person name="Attardo G.M."/>
            <person name="Benoit J.B."/>
            <person name="Bornberg-Bauer E."/>
            <person name="Tobe S.S."/>
        </authorList>
    </citation>
    <scope>NUCLEOTIDE SEQUENCE</scope>
    <source>
        <strain evidence="1">Stay&amp;Tobe</strain>
    </source>
</reference>
<evidence type="ECO:0000313" key="1">
    <source>
        <dbReference type="EMBL" id="KAJ9599842.1"/>
    </source>
</evidence>